<dbReference type="InterPro" id="IPR003710">
    <property type="entry name" value="ApbA"/>
</dbReference>
<dbReference type="InterPro" id="IPR013752">
    <property type="entry name" value="KPA_reductase"/>
</dbReference>
<dbReference type="GO" id="GO:0005739">
    <property type="term" value="C:mitochondrion"/>
    <property type="evidence" value="ECO:0007669"/>
    <property type="project" value="TreeGrafter"/>
</dbReference>
<dbReference type="SUPFAM" id="SSF51735">
    <property type="entry name" value="NAD(P)-binding Rossmann-fold domains"/>
    <property type="match status" value="1"/>
</dbReference>
<dbReference type="NCBIfam" id="TIGR00745">
    <property type="entry name" value="apbA_panE"/>
    <property type="match status" value="1"/>
</dbReference>
<sequence>MQSAQRIHILGIGNLGRFIAHAVRKSHPQTPITLLFHRPSLVEEWNKAGRCIEIVRNGVTDRQSGFDYELVSEGSDDIENLIVTTKTYTTVPALQTLQHRLFTSSTLIFFQNGMRTVDEVNSTLSQHPGSRPHYLIGILSHGIYTTGTFSAVHAGLGTTLIGSVASLSQSHEKETAFLTNQILESPLLFPSLLAPSEILEAQLQKLAINAIINPVTAVFDCYNGEVFSTGRRPLVMALLSEFSAVTQAILRSENKDASQDSLDKLSVDKLEDFVSSVSEKTAKNISSMRQDVRAGRKTEIDYINGYLVDRGTNFGIGCPLHSKLIELVKGSTVISESDIPDFFGI</sequence>
<feature type="domain" description="Ketopantoate reductase N-terminal" evidence="7">
    <location>
        <begin position="7"/>
        <end position="164"/>
    </location>
</feature>
<dbReference type="Gene3D" id="3.40.50.720">
    <property type="entry name" value="NAD(P)-binding Rossmann-like Domain"/>
    <property type="match status" value="1"/>
</dbReference>
<dbReference type="Proteomes" id="UP000799429">
    <property type="component" value="Unassembled WGS sequence"/>
</dbReference>
<evidence type="ECO:0000259" key="8">
    <source>
        <dbReference type="Pfam" id="PF08546"/>
    </source>
</evidence>
<gene>
    <name evidence="9" type="ORF">M501DRAFT_1006601</name>
</gene>
<evidence type="ECO:0000256" key="1">
    <source>
        <dbReference type="ARBA" id="ARBA00007870"/>
    </source>
</evidence>
<dbReference type="InterPro" id="IPR013332">
    <property type="entry name" value="KPR_N"/>
</dbReference>
<dbReference type="InterPro" id="IPR050838">
    <property type="entry name" value="Ketopantoate_reductase"/>
</dbReference>
<keyword evidence="4 6" id="KW-0560">Oxidoreductase</keyword>
<evidence type="ECO:0000256" key="2">
    <source>
        <dbReference type="ARBA" id="ARBA00013014"/>
    </source>
</evidence>
<evidence type="ECO:0000259" key="7">
    <source>
        <dbReference type="Pfam" id="PF02558"/>
    </source>
</evidence>
<dbReference type="GO" id="GO:0015940">
    <property type="term" value="P:pantothenate biosynthetic process"/>
    <property type="evidence" value="ECO:0007669"/>
    <property type="project" value="InterPro"/>
</dbReference>
<evidence type="ECO:0000313" key="9">
    <source>
        <dbReference type="EMBL" id="KAF2837552.1"/>
    </source>
</evidence>
<comment type="similarity">
    <text evidence="1 6">Belongs to the ketopantoate reductase family.</text>
</comment>
<accession>A0A9P4VQ88</accession>
<evidence type="ECO:0000256" key="6">
    <source>
        <dbReference type="RuleBase" id="RU362068"/>
    </source>
</evidence>
<dbReference type="AlphaFoldDB" id="A0A9P4VQ88"/>
<dbReference type="EMBL" id="MU006099">
    <property type="protein sequence ID" value="KAF2837552.1"/>
    <property type="molecule type" value="Genomic_DNA"/>
</dbReference>
<proteinExistence type="inferred from homology"/>
<dbReference type="PANTHER" id="PTHR43765">
    <property type="entry name" value="2-DEHYDROPANTOATE 2-REDUCTASE-RELATED"/>
    <property type="match status" value="1"/>
</dbReference>
<dbReference type="InterPro" id="IPR013328">
    <property type="entry name" value="6PGD_dom2"/>
</dbReference>
<name>A0A9P4VQ88_9PEZI</name>
<dbReference type="Pfam" id="PF08546">
    <property type="entry name" value="ApbA_C"/>
    <property type="match status" value="1"/>
</dbReference>
<keyword evidence="3 6" id="KW-0521">NADP</keyword>
<dbReference type="OrthoDB" id="73846at2759"/>
<feature type="domain" description="Ketopantoate reductase C-terminal" evidence="8">
    <location>
        <begin position="198"/>
        <end position="330"/>
    </location>
</feature>
<dbReference type="EC" id="1.1.1.169" evidence="2 6"/>
<organism evidence="9 10">
    <name type="scientific">Patellaria atrata CBS 101060</name>
    <dbReference type="NCBI Taxonomy" id="1346257"/>
    <lineage>
        <taxon>Eukaryota</taxon>
        <taxon>Fungi</taxon>
        <taxon>Dikarya</taxon>
        <taxon>Ascomycota</taxon>
        <taxon>Pezizomycotina</taxon>
        <taxon>Dothideomycetes</taxon>
        <taxon>Dothideomycetes incertae sedis</taxon>
        <taxon>Patellariales</taxon>
        <taxon>Patellariaceae</taxon>
        <taxon>Patellaria</taxon>
    </lineage>
</organism>
<evidence type="ECO:0000256" key="5">
    <source>
        <dbReference type="ARBA" id="ARBA00032024"/>
    </source>
</evidence>
<comment type="caution">
    <text evidence="9">The sequence shown here is derived from an EMBL/GenBank/DDBJ whole genome shotgun (WGS) entry which is preliminary data.</text>
</comment>
<dbReference type="InterPro" id="IPR008927">
    <property type="entry name" value="6-PGluconate_DH-like_C_sf"/>
</dbReference>
<dbReference type="GO" id="GO:0050661">
    <property type="term" value="F:NADP binding"/>
    <property type="evidence" value="ECO:0007669"/>
    <property type="project" value="TreeGrafter"/>
</dbReference>
<dbReference type="GO" id="GO:0008677">
    <property type="term" value="F:2-dehydropantoate 2-reductase activity"/>
    <property type="evidence" value="ECO:0007669"/>
    <property type="project" value="UniProtKB-EC"/>
</dbReference>
<evidence type="ECO:0000256" key="4">
    <source>
        <dbReference type="ARBA" id="ARBA00023002"/>
    </source>
</evidence>
<dbReference type="InterPro" id="IPR036291">
    <property type="entry name" value="NAD(P)-bd_dom_sf"/>
</dbReference>
<dbReference type="PANTHER" id="PTHR43765:SF2">
    <property type="entry name" value="2-DEHYDROPANTOATE 2-REDUCTASE"/>
    <property type="match status" value="1"/>
</dbReference>
<dbReference type="Gene3D" id="1.10.1040.10">
    <property type="entry name" value="N-(1-d-carboxylethyl)-l-norvaline Dehydrogenase, domain 2"/>
    <property type="match status" value="1"/>
</dbReference>
<protein>
    <recommendedName>
        <fullName evidence="2 6">2-dehydropantoate 2-reductase</fullName>
        <ecNumber evidence="2 6">1.1.1.169</ecNumber>
    </recommendedName>
    <alternativeName>
        <fullName evidence="5 6">Ketopantoate reductase</fullName>
    </alternativeName>
</protein>
<dbReference type="Pfam" id="PF02558">
    <property type="entry name" value="ApbA"/>
    <property type="match status" value="1"/>
</dbReference>
<dbReference type="SUPFAM" id="SSF48179">
    <property type="entry name" value="6-phosphogluconate dehydrogenase C-terminal domain-like"/>
    <property type="match status" value="1"/>
</dbReference>
<comment type="catalytic activity">
    <reaction evidence="6">
        <text>(R)-pantoate + NADP(+) = 2-dehydropantoate + NADPH + H(+)</text>
        <dbReference type="Rhea" id="RHEA:16233"/>
        <dbReference type="ChEBI" id="CHEBI:11561"/>
        <dbReference type="ChEBI" id="CHEBI:15378"/>
        <dbReference type="ChEBI" id="CHEBI:15980"/>
        <dbReference type="ChEBI" id="CHEBI:57783"/>
        <dbReference type="ChEBI" id="CHEBI:58349"/>
        <dbReference type="EC" id="1.1.1.169"/>
    </reaction>
</comment>
<evidence type="ECO:0000256" key="3">
    <source>
        <dbReference type="ARBA" id="ARBA00022857"/>
    </source>
</evidence>
<reference evidence="9" key="1">
    <citation type="journal article" date="2020" name="Stud. Mycol.">
        <title>101 Dothideomycetes genomes: a test case for predicting lifestyles and emergence of pathogens.</title>
        <authorList>
            <person name="Haridas S."/>
            <person name="Albert R."/>
            <person name="Binder M."/>
            <person name="Bloem J."/>
            <person name="Labutti K."/>
            <person name="Salamov A."/>
            <person name="Andreopoulos B."/>
            <person name="Baker S."/>
            <person name="Barry K."/>
            <person name="Bills G."/>
            <person name="Bluhm B."/>
            <person name="Cannon C."/>
            <person name="Castanera R."/>
            <person name="Culley D."/>
            <person name="Daum C."/>
            <person name="Ezra D."/>
            <person name="Gonzalez J."/>
            <person name="Henrissat B."/>
            <person name="Kuo A."/>
            <person name="Liang C."/>
            <person name="Lipzen A."/>
            <person name="Lutzoni F."/>
            <person name="Magnuson J."/>
            <person name="Mondo S."/>
            <person name="Nolan M."/>
            <person name="Ohm R."/>
            <person name="Pangilinan J."/>
            <person name="Park H.-J."/>
            <person name="Ramirez L."/>
            <person name="Alfaro M."/>
            <person name="Sun H."/>
            <person name="Tritt A."/>
            <person name="Yoshinaga Y."/>
            <person name="Zwiers L.-H."/>
            <person name="Turgeon B."/>
            <person name="Goodwin S."/>
            <person name="Spatafora J."/>
            <person name="Crous P."/>
            <person name="Grigoriev I."/>
        </authorList>
    </citation>
    <scope>NUCLEOTIDE SEQUENCE</scope>
    <source>
        <strain evidence="9">CBS 101060</strain>
    </source>
</reference>
<comment type="function">
    <text evidence="6">Catalyzes the NADPH-dependent reduction of ketopantoate into pantoic acid.</text>
</comment>
<evidence type="ECO:0000313" key="10">
    <source>
        <dbReference type="Proteomes" id="UP000799429"/>
    </source>
</evidence>
<keyword evidence="10" id="KW-1185">Reference proteome</keyword>